<evidence type="ECO:0000256" key="1">
    <source>
        <dbReference type="SAM" id="Coils"/>
    </source>
</evidence>
<dbReference type="AlphaFoldDB" id="K2K9R4"/>
<accession>K2K9R4</accession>
<gene>
    <name evidence="3" type="ORF">A10D4_12729</name>
</gene>
<dbReference type="eggNOG" id="COG3941">
    <property type="taxonomic scope" value="Bacteria"/>
</dbReference>
<dbReference type="Proteomes" id="UP000014115">
    <property type="component" value="Unassembled WGS sequence"/>
</dbReference>
<dbReference type="EMBL" id="AMRG01000022">
    <property type="protein sequence ID" value="EKE79724.1"/>
    <property type="molecule type" value="Genomic_DNA"/>
</dbReference>
<feature type="coiled-coil region" evidence="1">
    <location>
        <begin position="438"/>
        <end position="472"/>
    </location>
</feature>
<dbReference type="RefSeq" id="WP_008489968.1">
    <property type="nucleotide sequence ID" value="NZ_AMRG01000022.1"/>
</dbReference>
<reference evidence="3 4" key="1">
    <citation type="journal article" date="2012" name="J. Bacteriol.">
        <title>Genome Sequence of Idiomarina xiamenensis Type Strain 10-D-4.</title>
        <authorList>
            <person name="Lai Q."/>
            <person name="Wang L."/>
            <person name="Wang W."/>
            <person name="Shao Z."/>
        </authorList>
    </citation>
    <scope>NUCLEOTIDE SEQUENCE [LARGE SCALE GENOMIC DNA]</scope>
    <source>
        <strain evidence="3 4">10-D-4</strain>
    </source>
</reference>
<feature type="coiled-coil region" evidence="1">
    <location>
        <begin position="518"/>
        <end position="555"/>
    </location>
</feature>
<proteinExistence type="predicted"/>
<dbReference type="OrthoDB" id="6745079at2"/>
<sequence length="943" mass="101566">MAMKLSVIFDGKNEKLKQATKESEAEMQRLKSTALRVTGVIAAAYSAGTSARALLDNQRMMDRWNAQMRVAAGGVEEARAKMGDLNDMADRTGTRIDELVLGFTRLSNLGLRPSEDALLSYMNTSQAMGKSLEQFIEAVADASVAEFERLKEFGIKAKNEGETIKFSFQGVTTEVKNSADAIQDYLISLGQNQFAGIVEEQSNQVEAALNRLNNQWIKTLQTVNEGGLGRAMKASIEAGTEALGEFTAFIEEEGDTIIDVGQAIAAVFAARVLGATTAATRGFILHQAAQARVIARYAAMNNISTITATRLVAVGTAARFASAGMAMLGGPVGVISLAAYALYEYSTSADNAIEPTKSLKQQVSELADDFERMTEAQRESARITLQARIDEIDELIRKNEQLKLTQSELEGASTEERQGFSQFIGLDPGALDDVGDSAVHSQARIDELRQEAENLKDKLEELKKPANDIKNIGDGAEEASKKFQKVTDKLAMQLVELSLSEEQWERYAILQEAGADLNEKQIESIDRLIGRIRELRQEKEAEEAAEKQRQQTINNLASLSGSLAPQNSEINQHAMNMGMLDKAAQDPSLLGNMYVNDGQGGFRQETEVEKLARINQMKEMEMQRHAEEMSRINGDMTVQIDALWSETFDRFAAGIGDAVATSMLEGNNFAETMQSLYKNVAKTIISSLIEIGVKRMLLAATEQKAAAVTSSTNIAAISATTAASTAATGVTTATQTAAAGTVAAAWAPAAIWASIGSFGQAAVIAGGAILAVKALGGFRSGGYTGNYGENEVAGVVHGKEFVFDAKSTAAIGVKSLERIMNSTRPEAFLGIAHNGIGRVPESHEGTWMLRKDEMVLNPTQRENFELLVDHIKQQNGQGAANASVASGGVTVEITNSYTFEGGAGGNREEVEQAVDAANERFKAELIDDFSSGGRIYQTLKARG</sequence>
<evidence type="ECO:0000313" key="3">
    <source>
        <dbReference type="EMBL" id="EKE79724.1"/>
    </source>
</evidence>
<evidence type="ECO:0000313" key="4">
    <source>
        <dbReference type="Proteomes" id="UP000014115"/>
    </source>
</evidence>
<dbReference type="STRING" id="740709.A10D4_12729"/>
<dbReference type="Pfam" id="PF20155">
    <property type="entry name" value="TMP_3"/>
    <property type="match status" value="1"/>
</dbReference>
<feature type="coiled-coil region" evidence="1">
    <location>
        <begin position="385"/>
        <end position="412"/>
    </location>
</feature>
<dbReference type="PATRIC" id="fig|740709.3.peg.2569"/>
<keyword evidence="4" id="KW-1185">Reference proteome</keyword>
<protein>
    <recommendedName>
        <fullName evidence="2">Tape measure protein N-terminal domain-containing protein</fullName>
    </recommendedName>
</protein>
<dbReference type="eggNOG" id="COG1196">
    <property type="taxonomic scope" value="Bacteria"/>
</dbReference>
<organism evidence="3 4">
    <name type="scientific">Idiomarina xiamenensis 10-D-4</name>
    <dbReference type="NCBI Taxonomy" id="740709"/>
    <lineage>
        <taxon>Bacteria</taxon>
        <taxon>Pseudomonadati</taxon>
        <taxon>Pseudomonadota</taxon>
        <taxon>Gammaproteobacteria</taxon>
        <taxon>Alteromonadales</taxon>
        <taxon>Idiomarinaceae</taxon>
        <taxon>Idiomarina</taxon>
    </lineage>
</organism>
<feature type="domain" description="Tape measure protein N-terminal" evidence="2">
    <location>
        <begin position="61"/>
        <end position="225"/>
    </location>
</feature>
<comment type="caution">
    <text evidence="3">The sequence shown here is derived from an EMBL/GenBank/DDBJ whole genome shotgun (WGS) entry which is preliminary data.</text>
</comment>
<dbReference type="InterPro" id="IPR013491">
    <property type="entry name" value="Tape_meas_N"/>
</dbReference>
<name>K2K9R4_9GAMM</name>
<evidence type="ECO:0000259" key="2">
    <source>
        <dbReference type="Pfam" id="PF20155"/>
    </source>
</evidence>
<keyword evidence="1" id="KW-0175">Coiled coil</keyword>